<dbReference type="GO" id="GO:0016020">
    <property type="term" value="C:membrane"/>
    <property type="evidence" value="ECO:0007669"/>
    <property type="project" value="UniProtKB-SubCell"/>
</dbReference>
<dbReference type="Proteomes" id="UP000614601">
    <property type="component" value="Unassembled WGS sequence"/>
</dbReference>
<evidence type="ECO:0000256" key="7">
    <source>
        <dbReference type="RuleBase" id="RU079119"/>
    </source>
</evidence>
<dbReference type="Proteomes" id="UP000783686">
    <property type="component" value="Unassembled WGS sequence"/>
</dbReference>
<feature type="transmembrane region" description="Helical" evidence="7">
    <location>
        <begin position="39"/>
        <end position="61"/>
    </location>
</feature>
<dbReference type="PANTHER" id="PTHR12246">
    <property type="entry name" value="PALMITOYLTRANSFERASE ZDHHC16"/>
    <property type="match status" value="1"/>
</dbReference>
<keyword evidence="10" id="KW-1185">Reference proteome</keyword>
<dbReference type="OrthoDB" id="331948at2759"/>
<comment type="catalytic activity">
    <reaction evidence="7">
        <text>L-cysteinyl-[protein] + hexadecanoyl-CoA = S-hexadecanoyl-L-cysteinyl-[protein] + CoA</text>
        <dbReference type="Rhea" id="RHEA:36683"/>
        <dbReference type="Rhea" id="RHEA-COMP:10131"/>
        <dbReference type="Rhea" id="RHEA-COMP:11032"/>
        <dbReference type="ChEBI" id="CHEBI:29950"/>
        <dbReference type="ChEBI" id="CHEBI:57287"/>
        <dbReference type="ChEBI" id="CHEBI:57379"/>
        <dbReference type="ChEBI" id="CHEBI:74151"/>
        <dbReference type="EC" id="2.3.1.225"/>
    </reaction>
</comment>
<keyword evidence="5 7" id="KW-0472">Membrane</keyword>
<evidence type="ECO:0000256" key="6">
    <source>
        <dbReference type="ARBA" id="ARBA00023315"/>
    </source>
</evidence>
<evidence type="ECO:0000256" key="4">
    <source>
        <dbReference type="ARBA" id="ARBA00022989"/>
    </source>
</evidence>
<proteinExistence type="inferred from homology"/>
<keyword evidence="6 7" id="KW-0012">Acyltransferase</keyword>
<comment type="similarity">
    <text evidence="7">Belongs to the DHHC palmitoyltransferase family.</text>
</comment>
<reference evidence="9" key="1">
    <citation type="submission" date="2020-09" db="EMBL/GenBank/DDBJ databases">
        <authorList>
            <person name="Kikuchi T."/>
        </authorList>
    </citation>
    <scope>NUCLEOTIDE SEQUENCE</scope>
    <source>
        <strain evidence="9">SH1</strain>
    </source>
</reference>
<gene>
    <name evidence="9" type="ORF">BOKJ2_LOCUS6424</name>
</gene>
<accession>A0A811KK17</accession>
<dbReference type="InterPro" id="IPR001594">
    <property type="entry name" value="Palmitoyltrfase_DHHC"/>
</dbReference>
<protein>
    <recommendedName>
        <fullName evidence="7">Palmitoyltransferase</fullName>
        <ecNumber evidence="7">2.3.1.225</ecNumber>
    </recommendedName>
</protein>
<dbReference type="EMBL" id="CAJFDH010000003">
    <property type="protein sequence ID" value="CAD5216100.1"/>
    <property type="molecule type" value="Genomic_DNA"/>
</dbReference>
<evidence type="ECO:0000259" key="8">
    <source>
        <dbReference type="Pfam" id="PF01529"/>
    </source>
</evidence>
<organism evidence="9 10">
    <name type="scientific">Bursaphelenchus okinawaensis</name>
    <dbReference type="NCBI Taxonomy" id="465554"/>
    <lineage>
        <taxon>Eukaryota</taxon>
        <taxon>Metazoa</taxon>
        <taxon>Ecdysozoa</taxon>
        <taxon>Nematoda</taxon>
        <taxon>Chromadorea</taxon>
        <taxon>Rhabditida</taxon>
        <taxon>Tylenchina</taxon>
        <taxon>Tylenchomorpha</taxon>
        <taxon>Aphelenchoidea</taxon>
        <taxon>Aphelenchoididae</taxon>
        <taxon>Bursaphelenchus</taxon>
    </lineage>
</organism>
<dbReference type="InterPro" id="IPR039859">
    <property type="entry name" value="PFA4/ZDH16/20/ERF2-like"/>
</dbReference>
<evidence type="ECO:0000313" key="10">
    <source>
        <dbReference type="Proteomes" id="UP000614601"/>
    </source>
</evidence>
<keyword evidence="4 7" id="KW-1133">Transmembrane helix</keyword>
<evidence type="ECO:0000256" key="1">
    <source>
        <dbReference type="ARBA" id="ARBA00004141"/>
    </source>
</evidence>
<keyword evidence="3 7" id="KW-0812">Transmembrane</keyword>
<evidence type="ECO:0000256" key="2">
    <source>
        <dbReference type="ARBA" id="ARBA00022679"/>
    </source>
</evidence>
<evidence type="ECO:0000313" key="9">
    <source>
        <dbReference type="EMBL" id="CAD5216100.1"/>
    </source>
</evidence>
<dbReference type="EMBL" id="CAJFCW020000003">
    <property type="protein sequence ID" value="CAG9105297.1"/>
    <property type="molecule type" value="Genomic_DNA"/>
</dbReference>
<dbReference type="Pfam" id="PF01529">
    <property type="entry name" value="DHHC"/>
    <property type="match status" value="1"/>
</dbReference>
<dbReference type="GO" id="GO:0019706">
    <property type="term" value="F:protein-cysteine S-palmitoyltransferase activity"/>
    <property type="evidence" value="ECO:0007669"/>
    <property type="project" value="UniProtKB-EC"/>
</dbReference>
<sequence>MTGKELDYYYDMPQRHDNKNGFARTLKRFNRFLPLIPTFMYLAVCLEILFNLLIVTPYALIYRPLWQVYVHSFIFFYASFNCLYHYTKCVYTKPIQIYNDAHTPSCATCQKYKPPDAHHCQLCDTCIVGMDHHCIWIGQCVGAHNHRYFFQVLVFQVINTANTVIFGIPAVYYGLYIVLSQEKSVRPIVVTPFVTENETEASPPLFIVFLLGSELQKKLETISWNQRIQKFCHQDSVTFESYHIL</sequence>
<name>A0A811KK17_9BILA</name>
<feature type="domain" description="Palmitoyltransferase DHHC" evidence="8">
    <location>
        <begin position="105"/>
        <end position="170"/>
    </location>
</feature>
<evidence type="ECO:0000256" key="3">
    <source>
        <dbReference type="ARBA" id="ARBA00022692"/>
    </source>
</evidence>
<keyword evidence="2 7" id="KW-0808">Transferase</keyword>
<comment type="subcellular location">
    <subcellularLocation>
        <location evidence="1">Membrane</location>
        <topology evidence="1">Multi-pass membrane protein</topology>
    </subcellularLocation>
</comment>
<dbReference type="PROSITE" id="PS50216">
    <property type="entry name" value="DHHC"/>
    <property type="match status" value="1"/>
</dbReference>
<dbReference type="EC" id="2.3.1.225" evidence="7"/>
<comment type="caution">
    <text evidence="9">The sequence shown here is derived from an EMBL/GenBank/DDBJ whole genome shotgun (WGS) entry which is preliminary data.</text>
</comment>
<feature type="transmembrane region" description="Helical" evidence="7">
    <location>
        <begin position="68"/>
        <end position="86"/>
    </location>
</feature>
<comment type="domain">
    <text evidence="7">The DHHC domain is required for palmitoyltransferase activity.</text>
</comment>
<dbReference type="AlphaFoldDB" id="A0A811KK17"/>
<evidence type="ECO:0000256" key="5">
    <source>
        <dbReference type="ARBA" id="ARBA00023136"/>
    </source>
</evidence>